<dbReference type="InterPro" id="IPR001647">
    <property type="entry name" value="HTH_TetR"/>
</dbReference>
<keyword evidence="4" id="KW-0804">Transcription</keyword>
<dbReference type="EMBL" id="WUUT01000002">
    <property type="protein sequence ID" value="MXR51510.1"/>
    <property type="molecule type" value="Genomic_DNA"/>
</dbReference>
<protein>
    <submittedName>
        <fullName evidence="7">TetR family transcriptional regulator</fullName>
    </submittedName>
</protein>
<gene>
    <name evidence="7" type="ORF">GRX03_07820</name>
</gene>
<keyword evidence="1" id="KW-0678">Repressor</keyword>
<dbReference type="PANTHER" id="PTHR30055:SF234">
    <property type="entry name" value="HTH-TYPE TRANSCRIPTIONAL REGULATOR BETI"/>
    <property type="match status" value="1"/>
</dbReference>
<evidence type="ECO:0000256" key="5">
    <source>
        <dbReference type="PROSITE-ProRule" id="PRU00335"/>
    </source>
</evidence>
<dbReference type="GO" id="GO:0000976">
    <property type="term" value="F:transcription cis-regulatory region binding"/>
    <property type="evidence" value="ECO:0007669"/>
    <property type="project" value="TreeGrafter"/>
</dbReference>
<accession>A0A6B0T9G7</accession>
<evidence type="ECO:0000259" key="6">
    <source>
        <dbReference type="PROSITE" id="PS50977"/>
    </source>
</evidence>
<dbReference type="InterPro" id="IPR036271">
    <property type="entry name" value="Tet_transcr_reg_TetR-rel_C_sf"/>
</dbReference>
<dbReference type="Gene3D" id="1.10.357.10">
    <property type="entry name" value="Tetracycline Repressor, domain 2"/>
    <property type="match status" value="1"/>
</dbReference>
<evidence type="ECO:0000256" key="3">
    <source>
        <dbReference type="ARBA" id="ARBA00023125"/>
    </source>
</evidence>
<feature type="DNA-binding region" description="H-T-H motif" evidence="5">
    <location>
        <begin position="35"/>
        <end position="54"/>
    </location>
</feature>
<dbReference type="PANTHER" id="PTHR30055">
    <property type="entry name" value="HTH-TYPE TRANSCRIPTIONAL REGULATOR RUTR"/>
    <property type="match status" value="1"/>
</dbReference>
<dbReference type="OrthoDB" id="135877at2157"/>
<evidence type="ECO:0000256" key="1">
    <source>
        <dbReference type="ARBA" id="ARBA00022491"/>
    </source>
</evidence>
<sequence>MGMPDPFESAPENTRTEIMQAAYDALREHGYSGLTMDRIDEQFPKSKSLIYQHYDGKDDLLVGLLAFLLERFEASVPEEATDDPEGQLREMLNHAIPTAPEPERTEFERAMTELRAQAAHDDAYREQFTRTDQFFHDRMAMVVRQGIASGVFREVDPDRAASFLMSVIHGTVNRQITTTDDDIGQTVQEELDAYIEHRLLAGDE</sequence>
<keyword evidence="2" id="KW-0805">Transcription regulation</keyword>
<evidence type="ECO:0000256" key="2">
    <source>
        <dbReference type="ARBA" id="ARBA00023015"/>
    </source>
</evidence>
<dbReference type="Pfam" id="PF00440">
    <property type="entry name" value="TetR_N"/>
    <property type="match status" value="1"/>
</dbReference>
<evidence type="ECO:0000313" key="8">
    <source>
        <dbReference type="Proteomes" id="UP000466535"/>
    </source>
</evidence>
<dbReference type="GO" id="GO:0003700">
    <property type="term" value="F:DNA-binding transcription factor activity"/>
    <property type="evidence" value="ECO:0007669"/>
    <property type="project" value="TreeGrafter"/>
</dbReference>
<dbReference type="Pfam" id="PF13977">
    <property type="entry name" value="TetR_C_6"/>
    <property type="match status" value="1"/>
</dbReference>
<feature type="domain" description="HTH tetR-type" evidence="6">
    <location>
        <begin position="12"/>
        <end position="72"/>
    </location>
</feature>
<dbReference type="AlphaFoldDB" id="A0A6B0T9G7"/>
<keyword evidence="8" id="KW-1185">Reference proteome</keyword>
<name>A0A6B0T9G7_9EURY</name>
<dbReference type="SUPFAM" id="SSF46689">
    <property type="entry name" value="Homeodomain-like"/>
    <property type="match status" value="1"/>
</dbReference>
<organism evidence="7 8">
    <name type="scientific">Halovenus carboxidivorans</name>
    <dbReference type="NCBI Taxonomy" id="2692199"/>
    <lineage>
        <taxon>Archaea</taxon>
        <taxon>Methanobacteriati</taxon>
        <taxon>Methanobacteriota</taxon>
        <taxon>Stenosarchaea group</taxon>
        <taxon>Halobacteria</taxon>
        <taxon>Halobacteriales</taxon>
        <taxon>Haloarculaceae</taxon>
        <taxon>Halovenus</taxon>
    </lineage>
</organism>
<dbReference type="RefSeq" id="WP_159763632.1">
    <property type="nucleotide sequence ID" value="NZ_WUUT01000002.1"/>
</dbReference>
<dbReference type="InterPro" id="IPR009057">
    <property type="entry name" value="Homeodomain-like_sf"/>
</dbReference>
<evidence type="ECO:0000313" key="7">
    <source>
        <dbReference type="EMBL" id="MXR51510.1"/>
    </source>
</evidence>
<reference evidence="7 8" key="1">
    <citation type="submission" date="2019-12" db="EMBL/GenBank/DDBJ databases">
        <title>Isolation and characterization of three novel carbon monoxide-oxidizing members of Halobacteria from salione crusts and soils.</title>
        <authorList>
            <person name="Myers M.R."/>
            <person name="King G.M."/>
        </authorList>
    </citation>
    <scope>NUCLEOTIDE SEQUENCE [LARGE SCALE GENOMIC DNA]</scope>
    <source>
        <strain evidence="7 8">WSH3</strain>
    </source>
</reference>
<dbReference type="PROSITE" id="PS50977">
    <property type="entry name" value="HTH_TETR_2"/>
    <property type="match status" value="1"/>
</dbReference>
<keyword evidence="3 5" id="KW-0238">DNA-binding</keyword>
<evidence type="ECO:0000256" key="4">
    <source>
        <dbReference type="ARBA" id="ARBA00023163"/>
    </source>
</evidence>
<proteinExistence type="predicted"/>
<dbReference type="SUPFAM" id="SSF48498">
    <property type="entry name" value="Tetracyclin repressor-like, C-terminal domain"/>
    <property type="match status" value="1"/>
</dbReference>
<comment type="caution">
    <text evidence="7">The sequence shown here is derived from an EMBL/GenBank/DDBJ whole genome shotgun (WGS) entry which is preliminary data.</text>
</comment>
<dbReference type="InterPro" id="IPR050109">
    <property type="entry name" value="HTH-type_TetR-like_transc_reg"/>
</dbReference>
<dbReference type="InterPro" id="IPR039538">
    <property type="entry name" value="BetI_C"/>
</dbReference>
<dbReference type="Proteomes" id="UP000466535">
    <property type="component" value="Unassembled WGS sequence"/>
</dbReference>